<dbReference type="EMBL" id="DTGD01000206">
    <property type="protein sequence ID" value="HGB36341.1"/>
    <property type="molecule type" value="Genomic_DNA"/>
</dbReference>
<keyword evidence="3" id="KW-0411">Iron-sulfur</keyword>
<feature type="domain" description="4Fe-4S ferredoxin-type" evidence="4">
    <location>
        <begin position="88"/>
        <end position="117"/>
    </location>
</feature>
<dbReference type="SUPFAM" id="SSF54862">
    <property type="entry name" value="4Fe-4S ferredoxins"/>
    <property type="match status" value="1"/>
</dbReference>
<feature type="domain" description="4Fe-4S ferredoxin-type" evidence="4">
    <location>
        <begin position="59"/>
        <end position="87"/>
    </location>
</feature>
<sequence>MIVSVASGKGGTGKTLVSTNLALSLEENNIQFLDCDVEEPNAFLFLKPEIEKEIPVEMFVPEVNEQICTHCKKCAEFCAFNAIFVTSKKVQIFPELCHSCGGCALVCPVGAIREVPFKIGSVKIGKAGNIDFVYGELEVSKPLSVPIIREVKSQTNKDKLVIIDSPPGASDPVIAAVNGSDFVILVTEPTPFGFHDLKITVDVLEQLKIPFGVIVNRADLGNKDVYEFCKDKNIPILMEIPFDRKIAELYSNGIPFVTVMEEWKGKFHRLFEDIKRIIGK</sequence>
<keyword evidence="2" id="KW-0408">Iron</keyword>
<dbReference type="PANTHER" id="PTHR43063">
    <property type="entry name" value="4FE-4S CLUSTER CONTAINING PARA FAMILY ATPASE PROTEIN"/>
    <property type="match status" value="1"/>
</dbReference>
<protein>
    <submittedName>
        <fullName evidence="5">4Fe-4S dicluster domain-containing protein</fullName>
    </submittedName>
</protein>
<dbReference type="AlphaFoldDB" id="A0A7V3NVL8"/>
<evidence type="ECO:0000259" key="4">
    <source>
        <dbReference type="PROSITE" id="PS51379"/>
    </source>
</evidence>
<evidence type="ECO:0000313" key="5">
    <source>
        <dbReference type="EMBL" id="HGB36341.1"/>
    </source>
</evidence>
<reference evidence="5" key="1">
    <citation type="journal article" date="2020" name="mSystems">
        <title>Genome- and Community-Level Interaction Insights into Carbon Utilization and Element Cycling Functions of Hydrothermarchaeota in Hydrothermal Sediment.</title>
        <authorList>
            <person name="Zhou Z."/>
            <person name="Liu Y."/>
            <person name="Xu W."/>
            <person name="Pan J."/>
            <person name="Luo Z.H."/>
            <person name="Li M."/>
        </authorList>
    </citation>
    <scope>NUCLEOTIDE SEQUENCE [LARGE SCALE GENOMIC DNA]</scope>
    <source>
        <strain evidence="5">SpSt-754</strain>
    </source>
</reference>
<evidence type="ECO:0000256" key="1">
    <source>
        <dbReference type="ARBA" id="ARBA00022723"/>
    </source>
</evidence>
<organism evidence="5">
    <name type="scientific">candidate division WOR-3 bacterium</name>
    <dbReference type="NCBI Taxonomy" id="2052148"/>
    <lineage>
        <taxon>Bacteria</taxon>
        <taxon>Bacteria division WOR-3</taxon>
    </lineage>
</organism>
<dbReference type="GO" id="GO:0051536">
    <property type="term" value="F:iron-sulfur cluster binding"/>
    <property type="evidence" value="ECO:0007669"/>
    <property type="project" value="UniProtKB-KW"/>
</dbReference>
<gene>
    <name evidence="5" type="ORF">ENV38_05505</name>
</gene>
<dbReference type="Pfam" id="PF01656">
    <property type="entry name" value="CbiA"/>
    <property type="match status" value="1"/>
</dbReference>
<dbReference type="InterPro" id="IPR002586">
    <property type="entry name" value="CobQ/CobB/MinD/ParA_Nub-bd_dom"/>
</dbReference>
<dbReference type="GO" id="GO:0046872">
    <property type="term" value="F:metal ion binding"/>
    <property type="evidence" value="ECO:0007669"/>
    <property type="project" value="UniProtKB-KW"/>
</dbReference>
<dbReference type="CDD" id="cd03110">
    <property type="entry name" value="SIMIBI_bact_arch"/>
    <property type="match status" value="1"/>
</dbReference>
<dbReference type="SUPFAM" id="SSF52540">
    <property type="entry name" value="P-loop containing nucleoside triphosphate hydrolases"/>
    <property type="match status" value="1"/>
</dbReference>
<dbReference type="InterPro" id="IPR017896">
    <property type="entry name" value="4Fe4S_Fe-S-bd"/>
</dbReference>
<name>A0A7V3NVL8_UNCW3</name>
<dbReference type="InterPro" id="IPR017900">
    <property type="entry name" value="4Fe4S_Fe_S_CS"/>
</dbReference>
<comment type="caution">
    <text evidence="5">The sequence shown here is derived from an EMBL/GenBank/DDBJ whole genome shotgun (WGS) entry which is preliminary data.</text>
</comment>
<dbReference type="InterPro" id="IPR027417">
    <property type="entry name" value="P-loop_NTPase"/>
</dbReference>
<proteinExistence type="predicted"/>
<dbReference type="Pfam" id="PF00037">
    <property type="entry name" value="Fer4"/>
    <property type="match status" value="1"/>
</dbReference>
<dbReference type="PROSITE" id="PS00198">
    <property type="entry name" value="4FE4S_FER_1"/>
    <property type="match status" value="1"/>
</dbReference>
<dbReference type="Gene3D" id="3.40.50.300">
    <property type="entry name" value="P-loop containing nucleotide triphosphate hydrolases"/>
    <property type="match status" value="1"/>
</dbReference>
<keyword evidence="1" id="KW-0479">Metal-binding</keyword>
<accession>A0A7V3NVL8</accession>
<dbReference type="PROSITE" id="PS51379">
    <property type="entry name" value="4FE4S_FER_2"/>
    <property type="match status" value="2"/>
</dbReference>
<dbReference type="PANTHER" id="PTHR43063:SF1">
    <property type="entry name" value="4FE-4S CLUSTER CONTAINING PARA FAMILY ATPASE PROTEIN"/>
    <property type="match status" value="1"/>
</dbReference>
<evidence type="ECO:0000256" key="2">
    <source>
        <dbReference type="ARBA" id="ARBA00023004"/>
    </source>
</evidence>
<dbReference type="Gene3D" id="3.30.70.20">
    <property type="match status" value="1"/>
</dbReference>
<evidence type="ECO:0000256" key="3">
    <source>
        <dbReference type="ARBA" id="ARBA00023014"/>
    </source>
</evidence>